<evidence type="ECO:0000313" key="2">
    <source>
        <dbReference type="EMBL" id="GFH34354.1"/>
    </source>
</evidence>
<dbReference type="Proteomes" id="UP000484988">
    <property type="component" value="Unassembled WGS sequence"/>
</dbReference>
<feature type="compositionally biased region" description="Low complexity" evidence="1">
    <location>
        <begin position="1"/>
        <end position="11"/>
    </location>
</feature>
<feature type="region of interest" description="Disordered" evidence="1">
    <location>
        <begin position="1"/>
        <end position="25"/>
    </location>
</feature>
<dbReference type="EMBL" id="BLLG01000001">
    <property type="protein sequence ID" value="GFH34354.1"/>
    <property type="molecule type" value="Genomic_DNA"/>
</dbReference>
<organism evidence="2 3">
    <name type="scientific">Streptomyces pacificus</name>
    <dbReference type="NCBI Taxonomy" id="2705029"/>
    <lineage>
        <taxon>Bacteria</taxon>
        <taxon>Bacillati</taxon>
        <taxon>Actinomycetota</taxon>
        <taxon>Actinomycetes</taxon>
        <taxon>Kitasatosporales</taxon>
        <taxon>Streptomycetaceae</taxon>
        <taxon>Streptomyces</taxon>
    </lineage>
</organism>
<comment type="caution">
    <text evidence="2">The sequence shown here is derived from an EMBL/GenBank/DDBJ whole genome shotgun (WGS) entry which is preliminary data.</text>
</comment>
<evidence type="ECO:0000256" key="1">
    <source>
        <dbReference type="SAM" id="MobiDB-lite"/>
    </source>
</evidence>
<name>A0A6A0AR30_9ACTN</name>
<accession>A0A6A0AR30</accession>
<dbReference type="AlphaFoldDB" id="A0A6A0AR30"/>
<protein>
    <recommendedName>
        <fullName evidence="4">DNA-binding protein</fullName>
    </recommendedName>
</protein>
<gene>
    <name evidence="2" type="ORF">SCWH03_05680</name>
</gene>
<evidence type="ECO:0000313" key="3">
    <source>
        <dbReference type="Proteomes" id="UP000484988"/>
    </source>
</evidence>
<dbReference type="RefSeq" id="WP_173261170.1">
    <property type="nucleotide sequence ID" value="NZ_BLLG01000001.1"/>
</dbReference>
<sequence length="102" mass="11550">MTAEATKAPPTKARKKTTPRPTPTLAERKALQEALEEELIRWTPEQVVEKHLMPFTSARNIREKCYKRKLYYHNDGGRITFTPGDLRKNAELGAVAPFTVAA</sequence>
<evidence type="ECO:0008006" key="4">
    <source>
        <dbReference type="Google" id="ProtNLM"/>
    </source>
</evidence>
<reference evidence="2 3" key="1">
    <citation type="submission" date="2020-02" db="EMBL/GenBank/DDBJ databases">
        <title>Whole Genome Shotgun Sequence of Streptomyces sp. strain CWH03.</title>
        <authorList>
            <person name="Dohra H."/>
            <person name="Kodani S."/>
            <person name="Yamamura H."/>
        </authorList>
    </citation>
    <scope>NUCLEOTIDE SEQUENCE [LARGE SCALE GENOMIC DNA]</scope>
    <source>
        <strain evidence="2 3">CWH03</strain>
    </source>
</reference>
<keyword evidence="3" id="KW-1185">Reference proteome</keyword>
<proteinExistence type="predicted"/>